<keyword evidence="8 11" id="KW-0411">Iron-sulfur</keyword>
<keyword evidence="9 11" id="KW-0456">Lyase</keyword>
<comment type="pathway">
    <text evidence="2 11">Carbohydrate biosynthesis; gluconeogenesis.</text>
</comment>
<dbReference type="InterPro" id="IPR002912">
    <property type="entry name" value="ACT_dom"/>
</dbReference>
<keyword evidence="6 11" id="KW-0479">Metal-binding</keyword>
<keyword evidence="7 11" id="KW-0408">Iron</keyword>
<sequence length="226" mass="23833">MRFKDVFSIIGPSMVGPSSSHTAGALRIGRTARRLFGTQPEAAEIVLYGSFAETYMGHGTDLALAAGLLDFETDDMRIRDALRLAELSGMNVTFGKGKGPFAHPNTVRLTLSGGGRQDAIVGASIGGGNIEMTDVNGFDVKFTVRTPTLFVFHGDRPGIVAEVTGLLGREGVNIGYMDVDRKSRRGDALTVIETDEAVSAALQDTIRGMKDVTRVGLVDLTAGGGA</sequence>
<dbReference type="GO" id="GO:0003941">
    <property type="term" value="F:L-serine ammonia-lyase activity"/>
    <property type="evidence" value="ECO:0007669"/>
    <property type="project" value="UniProtKB-UniRule"/>
</dbReference>
<accession>A0A927CKA6</accession>
<evidence type="ECO:0000256" key="5">
    <source>
        <dbReference type="ARBA" id="ARBA00022485"/>
    </source>
</evidence>
<dbReference type="EMBL" id="JACXIY010000011">
    <property type="protein sequence ID" value="MBD2868722.1"/>
    <property type="molecule type" value="Genomic_DNA"/>
</dbReference>
<dbReference type="PIRSF" id="PIRSF036692">
    <property type="entry name" value="SDH_B"/>
    <property type="match status" value="1"/>
</dbReference>
<dbReference type="Pfam" id="PF01842">
    <property type="entry name" value="ACT"/>
    <property type="match status" value="1"/>
</dbReference>
<dbReference type="SUPFAM" id="SSF55021">
    <property type="entry name" value="ACT-like"/>
    <property type="match status" value="1"/>
</dbReference>
<organism evidence="14 15">
    <name type="scientific">Paenibacillus arenilitoris</name>
    <dbReference type="NCBI Taxonomy" id="2772299"/>
    <lineage>
        <taxon>Bacteria</taxon>
        <taxon>Bacillati</taxon>
        <taxon>Bacillota</taxon>
        <taxon>Bacilli</taxon>
        <taxon>Bacillales</taxon>
        <taxon>Paenibacillaceae</taxon>
        <taxon>Paenibacillus</taxon>
    </lineage>
</organism>
<gene>
    <name evidence="14" type="primary">sdaAB</name>
    <name evidence="14" type="ORF">IDH41_09030</name>
</gene>
<evidence type="ECO:0000256" key="4">
    <source>
        <dbReference type="ARBA" id="ARBA00022432"/>
    </source>
</evidence>
<evidence type="ECO:0000256" key="2">
    <source>
        <dbReference type="ARBA" id="ARBA00004742"/>
    </source>
</evidence>
<dbReference type="CDD" id="cd04879">
    <property type="entry name" value="ACT_3PGDH-like"/>
    <property type="match status" value="1"/>
</dbReference>
<evidence type="ECO:0000313" key="15">
    <source>
        <dbReference type="Proteomes" id="UP000632125"/>
    </source>
</evidence>
<evidence type="ECO:0000256" key="11">
    <source>
        <dbReference type="PIRNR" id="PIRNR036692"/>
    </source>
</evidence>
<dbReference type="GO" id="GO:0051539">
    <property type="term" value="F:4 iron, 4 sulfur cluster binding"/>
    <property type="evidence" value="ECO:0007669"/>
    <property type="project" value="UniProtKB-UniRule"/>
</dbReference>
<comment type="catalytic activity">
    <reaction evidence="10 11 12">
        <text>L-serine = pyruvate + NH4(+)</text>
        <dbReference type="Rhea" id="RHEA:19169"/>
        <dbReference type="ChEBI" id="CHEBI:15361"/>
        <dbReference type="ChEBI" id="CHEBI:28938"/>
        <dbReference type="ChEBI" id="CHEBI:33384"/>
        <dbReference type="EC" id="4.3.1.17"/>
    </reaction>
</comment>
<evidence type="ECO:0000313" key="14">
    <source>
        <dbReference type="EMBL" id="MBD2868722.1"/>
    </source>
</evidence>
<dbReference type="NCBIfam" id="TIGR00719">
    <property type="entry name" value="sda_beta"/>
    <property type="match status" value="1"/>
</dbReference>
<keyword evidence="5 11" id="KW-0004">4Fe-4S</keyword>
<reference evidence="14" key="1">
    <citation type="submission" date="2020-09" db="EMBL/GenBank/DDBJ databases">
        <title>A novel bacterium of genus Paenibacillus, isolated from South China Sea.</title>
        <authorList>
            <person name="Huang H."/>
            <person name="Mo K."/>
            <person name="Hu Y."/>
        </authorList>
    </citation>
    <scope>NUCLEOTIDE SEQUENCE</scope>
    <source>
        <strain evidence="14">IB182493</strain>
    </source>
</reference>
<evidence type="ECO:0000259" key="13">
    <source>
        <dbReference type="PROSITE" id="PS51671"/>
    </source>
</evidence>
<evidence type="ECO:0000256" key="8">
    <source>
        <dbReference type="ARBA" id="ARBA00023014"/>
    </source>
</evidence>
<comment type="similarity">
    <text evidence="3 11 12">Belongs to the iron-sulfur dependent L-serine dehydratase family.</text>
</comment>
<dbReference type="Proteomes" id="UP000632125">
    <property type="component" value="Unassembled WGS sequence"/>
</dbReference>
<dbReference type="Pfam" id="PF03315">
    <property type="entry name" value="SDH_beta"/>
    <property type="match status" value="1"/>
</dbReference>
<proteinExistence type="inferred from homology"/>
<dbReference type="GO" id="GO:0046872">
    <property type="term" value="F:metal ion binding"/>
    <property type="evidence" value="ECO:0007669"/>
    <property type="project" value="UniProtKB-UniRule"/>
</dbReference>
<dbReference type="InterPro" id="IPR005131">
    <property type="entry name" value="Ser_deHydtase_bsu"/>
</dbReference>
<dbReference type="InterPro" id="IPR004643">
    <property type="entry name" value="Fe-S_L-Ser_bsu"/>
</dbReference>
<evidence type="ECO:0000256" key="12">
    <source>
        <dbReference type="RuleBase" id="RU366059"/>
    </source>
</evidence>
<comment type="cofactor">
    <cofactor evidence="1 12">
        <name>[4Fe-4S] cluster</name>
        <dbReference type="ChEBI" id="CHEBI:49883"/>
    </cofactor>
</comment>
<dbReference type="RefSeq" id="WP_190860247.1">
    <property type="nucleotide sequence ID" value="NZ_JACXIY010000011.1"/>
</dbReference>
<evidence type="ECO:0000256" key="3">
    <source>
        <dbReference type="ARBA" id="ARBA00008636"/>
    </source>
</evidence>
<feature type="domain" description="ACT" evidence="13">
    <location>
        <begin position="148"/>
        <end position="220"/>
    </location>
</feature>
<dbReference type="Gene3D" id="3.30.70.260">
    <property type="match status" value="1"/>
</dbReference>
<dbReference type="InterPro" id="IPR051318">
    <property type="entry name" value="Fe-S_L-Ser"/>
</dbReference>
<dbReference type="Gene3D" id="3.30.1330.90">
    <property type="entry name" value="D-3-phosphoglycerate dehydrogenase, domain 3"/>
    <property type="match status" value="1"/>
</dbReference>
<evidence type="ECO:0000256" key="7">
    <source>
        <dbReference type="ARBA" id="ARBA00023004"/>
    </source>
</evidence>
<dbReference type="AlphaFoldDB" id="A0A927CKA6"/>
<keyword evidence="4 11" id="KW-0312">Gluconeogenesis</keyword>
<dbReference type="PANTHER" id="PTHR30182:SF12">
    <property type="entry name" value="L-SERINE DEHYDRATASE, BETA CHAIN-RELATED"/>
    <property type="match status" value="1"/>
</dbReference>
<dbReference type="InterPro" id="IPR029009">
    <property type="entry name" value="ASB_dom_sf"/>
</dbReference>
<protein>
    <recommendedName>
        <fullName evidence="11">L-serine deaminase</fullName>
    </recommendedName>
</protein>
<evidence type="ECO:0000256" key="1">
    <source>
        <dbReference type="ARBA" id="ARBA00001966"/>
    </source>
</evidence>
<evidence type="ECO:0000256" key="10">
    <source>
        <dbReference type="ARBA" id="ARBA00049406"/>
    </source>
</evidence>
<dbReference type="SUPFAM" id="SSF143548">
    <property type="entry name" value="Serine metabolism enzymes domain"/>
    <property type="match status" value="1"/>
</dbReference>
<evidence type="ECO:0000256" key="6">
    <source>
        <dbReference type="ARBA" id="ARBA00022723"/>
    </source>
</evidence>
<comment type="caution">
    <text evidence="14">The sequence shown here is derived from an EMBL/GenBank/DDBJ whole genome shotgun (WGS) entry which is preliminary data.</text>
</comment>
<keyword evidence="15" id="KW-1185">Reference proteome</keyword>
<dbReference type="InterPro" id="IPR045865">
    <property type="entry name" value="ACT-like_dom_sf"/>
</dbReference>
<dbReference type="PANTHER" id="PTHR30182">
    <property type="entry name" value="L-SERINE DEHYDRATASE"/>
    <property type="match status" value="1"/>
</dbReference>
<name>A0A927CKA6_9BACL</name>
<dbReference type="PROSITE" id="PS51671">
    <property type="entry name" value="ACT"/>
    <property type="match status" value="1"/>
</dbReference>
<dbReference type="GO" id="GO:0006094">
    <property type="term" value="P:gluconeogenesis"/>
    <property type="evidence" value="ECO:0007669"/>
    <property type="project" value="UniProtKB-UniRule"/>
</dbReference>
<evidence type="ECO:0000256" key="9">
    <source>
        <dbReference type="ARBA" id="ARBA00023239"/>
    </source>
</evidence>